<dbReference type="SUPFAM" id="SSF53850">
    <property type="entry name" value="Periplasmic binding protein-like II"/>
    <property type="match status" value="1"/>
</dbReference>
<dbReference type="InterPro" id="IPR058163">
    <property type="entry name" value="LysR-type_TF_proteobact-type"/>
</dbReference>
<evidence type="ECO:0000259" key="5">
    <source>
        <dbReference type="PROSITE" id="PS50931"/>
    </source>
</evidence>
<feature type="domain" description="HTH lysR-type" evidence="5">
    <location>
        <begin position="1"/>
        <end position="58"/>
    </location>
</feature>
<dbReference type="Gene3D" id="3.40.190.290">
    <property type="match status" value="1"/>
</dbReference>
<dbReference type="InterPro" id="IPR005119">
    <property type="entry name" value="LysR_subst-bd"/>
</dbReference>
<keyword evidence="3" id="KW-0238">DNA-binding</keyword>
<evidence type="ECO:0000256" key="2">
    <source>
        <dbReference type="ARBA" id="ARBA00023015"/>
    </source>
</evidence>
<organism evidence="6 7">
    <name type="scientific">Pseudomonas floridensis</name>
    <dbReference type="NCBI Taxonomy" id="1958950"/>
    <lineage>
        <taxon>Bacteria</taxon>
        <taxon>Pseudomonadati</taxon>
        <taxon>Pseudomonadota</taxon>
        <taxon>Gammaproteobacteria</taxon>
        <taxon>Pseudomonadales</taxon>
        <taxon>Pseudomonadaceae</taxon>
        <taxon>Pseudomonas</taxon>
    </lineage>
</organism>
<dbReference type="OrthoDB" id="8885940at2"/>
<proteinExistence type="inferred from homology"/>
<dbReference type="AlphaFoldDB" id="A0A1X0N4J3"/>
<dbReference type="EMBL" id="MUIO01000057">
    <property type="protein sequence ID" value="ORC58454.1"/>
    <property type="molecule type" value="Genomic_DNA"/>
</dbReference>
<dbReference type="GO" id="GO:0003700">
    <property type="term" value="F:DNA-binding transcription factor activity"/>
    <property type="evidence" value="ECO:0007669"/>
    <property type="project" value="InterPro"/>
</dbReference>
<evidence type="ECO:0000256" key="4">
    <source>
        <dbReference type="ARBA" id="ARBA00023163"/>
    </source>
</evidence>
<dbReference type="SUPFAM" id="SSF46785">
    <property type="entry name" value="Winged helix' DNA-binding domain"/>
    <property type="match status" value="1"/>
</dbReference>
<gene>
    <name evidence="6" type="ORF">BZK31_15010</name>
</gene>
<dbReference type="FunFam" id="1.10.10.10:FF:000001">
    <property type="entry name" value="LysR family transcriptional regulator"/>
    <property type="match status" value="1"/>
</dbReference>
<dbReference type="InterPro" id="IPR036390">
    <property type="entry name" value="WH_DNA-bd_sf"/>
</dbReference>
<dbReference type="PROSITE" id="PS50931">
    <property type="entry name" value="HTH_LYSR"/>
    <property type="match status" value="1"/>
</dbReference>
<dbReference type="Pfam" id="PF00126">
    <property type="entry name" value="HTH_1"/>
    <property type="match status" value="1"/>
</dbReference>
<dbReference type="PANTHER" id="PTHR30537:SF5">
    <property type="entry name" value="HTH-TYPE TRANSCRIPTIONAL ACTIVATOR TTDR-RELATED"/>
    <property type="match status" value="1"/>
</dbReference>
<dbReference type="STRING" id="1958950.BZK31_15010"/>
<dbReference type="Pfam" id="PF03466">
    <property type="entry name" value="LysR_substrate"/>
    <property type="match status" value="1"/>
</dbReference>
<protein>
    <submittedName>
        <fullName evidence="6">LysR family transcriptional regulator</fullName>
    </submittedName>
</protein>
<dbReference type="InterPro" id="IPR000847">
    <property type="entry name" value="LysR_HTH_N"/>
</dbReference>
<dbReference type="CDD" id="cd08422">
    <property type="entry name" value="PBP2_CrgA_like"/>
    <property type="match status" value="1"/>
</dbReference>
<name>A0A1X0N4J3_9PSED</name>
<comment type="caution">
    <text evidence="6">The sequence shown here is derived from an EMBL/GenBank/DDBJ whole genome shotgun (WGS) entry which is preliminary data.</text>
</comment>
<keyword evidence="7" id="KW-1185">Reference proteome</keyword>
<evidence type="ECO:0000256" key="3">
    <source>
        <dbReference type="ARBA" id="ARBA00023125"/>
    </source>
</evidence>
<sequence length="293" mass="31845">MQISDVEAFAVIVESGSMSSAARRLGVSPMAISRRLAALEQELSVRLVHRTTRSSSLTPEGETFLPFAHTLLEASAAAKATLKTGAGSVSGVLKVTAPTVFGQSVLMPLIPTLLSEHPALRIDLNLSDSIVDIVGLGIDVAIRIATLRDSTLVARPLADNPRILCASPDYLAEHDLPRLLHDLHHHRCIGLQGMPHWPFVRDGEAVLFKGEGMFSANSVEAVRTACKQGMGLALLTYWDVRDDVAQGSLRAVELEDVLPEQLVITAVLPTRHQIPRRVQIFLECLEAALKHRR</sequence>
<dbReference type="PANTHER" id="PTHR30537">
    <property type="entry name" value="HTH-TYPE TRANSCRIPTIONAL REGULATOR"/>
    <property type="match status" value="1"/>
</dbReference>
<dbReference type="Gene3D" id="1.10.10.10">
    <property type="entry name" value="Winged helix-like DNA-binding domain superfamily/Winged helix DNA-binding domain"/>
    <property type="match status" value="1"/>
</dbReference>
<dbReference type="RefSeq" id="WP_083183736.1">
    <property type="nucleotide sequence ID" value="NZ_CBCRZR010000037.1"/>
</dbReference>
<comment type="similarity">
    <text evidence="1">Belongs to the LysR transcriptional regulatory family.</text>
</comment>
<dbReference type="Proteomes" id="UP000192815">
    <property type="component" value="Unassembled WGS sequence"/>
</dbReference>
<dbReference type="GO" id="GO:0003677">
    <property type="term" value="F:DNA binding"/>
    <property type="evidence" value="ECO:0007669"/>
    <property type="project" value="UniProtKB-KW"/>
</dbReference>
<evidence type="ECO:0000313" key="7">
    <source>
        <dbReference type="Proteomes" id="UP000192815"/>
    </source>
</evidence>
<evidence type="ECO:0000256" key="1">
    <source>
        <dbReference type="ARBA" id="ARBA00009437"/>
    </source>
</evidence>
<dbReference type="InterPro" id="IPR036388">
    <property type="entry name" value="WH-like_DNA-bd_sf"/>
</dbReference>
<evidence type="ECO:0000313" key="6">
    <source>
        <dbReference type="EMBL" id="ORC58454.1"/>
    </source>
</evidence>
<accession>A0A1X0N4J3</accession>
<keyword evidence="2" id="KW-0805">Transcription regulation</keyword>
<keyword evidence="4" id="KW-0804">Transcription</keyword>
<reference evidence="7" key="1">
    <citation type="submission" date="2017-02" db="EMBL/GenBank/DDBJ databases">
        <title>Pseudomonas floridae sp. nov., a novel pathogenic bacterial species isolated from tomato.</title>
        <authorList>
            <person name="Timilsina S."/>
            <person name="Vallad G.E."/>
            <person name="Jones J.B."/>
        </authorList>
    </citation>
    <scope>NUCLEOTIDE SEQUENCE [LARGE SCALE GENOMIC DNA]</scope>
    <source>
        <strain evidence="7">GEV388</strain>
    </source>
</reference>